<dbReference type="Gene3D" id="3.30.200.20">
    <property type="entry name" value="Phosphorylase Kinase, domain 1"/>
    <property type="match status" value="1"/>
</dbReference>
<organism evidence="3 4">
    <name type="scientific">Paenibacillus cellulosilyticus</name>
    <dbReference type="NCBI Taxonomy" id="375489"/>
    <lineage>
        <taxon>Bacteria</taxon>
        <taxon>Bacillati</taxon>
        <taxon>Bacillota</taxon>
        <taxon>Bacilli</taxon>
        <taxon>Bacillales</taxon>
        <taxon>Paenibacillaceae</taxon>
        <taxon>Paenibacillus</taxon>
    </lineage>
</organism>
<dbReference type="InterPro" id="IPR050249">
    <property type="entry name" value="Pseudomonas-type_ThrB"/>
</dbReference>
<evidence type="ECO:0000313" key="3">
    <source>
        <dbReference type="EMBL" id="PWW08668.1"/>
    </source>
</evidence>
<dbReference type="SUPFAM" id="SSF56112">
    <property type="entry name" value="Protein kinase-like (PK-like)"/>
    <property type="match status" value="1"/>
</dbReference>
<evidence type="ECO:0000256" key="1">
    <source>
        <dbReference type="ARBA" id="ARBA00038240"/>
    </source>
</evidence>
<reference evidence="3 4" key="1">
    <citation type="submission" date="2018-05" db="EMBL/GenBank/DDBJ databases">
        <title>Genomic Encyclopedia of Type Strains, Phase III (KMG-III): the genomes of soil and plant-associated and newly described type strains.</title>
        <authorList>
            <person name="Whitman W."/>
        </authorList>
    </citation>
    <scope>NUCLEOTIDE SEQUENCE [LARGE SCALE GENOMIC DNA]</scope>
    <source>
        <strain evidence="3 4">CECT 5696</strain>
    </source>
</reference>
<accession>A0A2V2Z073</accession>
<dbReference type="AlphaFoldDB" id="A0A2V2Z073"/>
<dbReference type="PANTHER" id="PTHR21064:SF6">
    <property type="entry name" value="AMINOGLYCOSIDE PHOSPHOTRANSFERASE DOMAIN-CONTAINING PROTEIN"/>
    <property type="match status" value="1"/>
</dbReference>
<sequence length="338" mass="38419">MYTKPIAVRSVLSPNYLTYCLEKEYNIGEWLACVYLLKGLNDTYQVRTTSGLYILRLYRTEVRESDVDYELSVLVQLADILGGSKVSTGVSKPIYKQDNGLYSAINAPEGQRMAVLFEYVSGEEKMLQDAESCFAFGKSAAQLHAAMDRITVERPANRYQLDTTCLIDESLGRIVQYIGEAHPHTSFLRKYGAALKAGIEHAAEQGLGWGMCHGDMHGNNNAFLVGDHYVHYDFEWTSPGWRAYDLAQVKARKRQPAEEKRQELWDALMAGYRTVRSFSKHEELSVDLFIAVRRLWVMSLDVAFIPSDAGVLDYGDDWLNAYIDEFRTRISTIRSELD</sequence>
<dbReference type="PANTHER" id="PTHR21064">
    <property type="entry name" value="AMINOGLYCOSIDE PHOSPHOTRANSFERASE DOMAIN-CONTAINING PROTEIN-RELATED"/>
    <property type="match status" value="1"/>
</dbReference>
<name>A0A2V2Z073_9BACL</name>
<dbReference type="EMBL" id="QGTQ01000001">
    <property type="protein sequence ID" value="PWW08668.1"/>
    <property type="molecule type" value="Genomic_DNA"/>
</dbReference>
<keyword evidence="3" id="KW-0418">Kinase</keyword>
<feature type="domain" description="Aminoglycoside phosphotransferase" evidence="2">
    <location>
        <begin position="41"/>
        <end position="273"/>
    </location>
</feature>
<comment type="caution">
    <text evidence="3">The sequence shown here is derived from an EMBL/GenBank/DDBJ whole genome shotgun (WGS) entry which is preliminary data.</text>
</comment>
<dbReference type="InterPro" id="IPR011009">
    <property type="entry name" value="Kinase-like_dom_sf"/>
</dbReference>
<evidence type="ECO:0000313" key="4">
    <source>
        <dbReference type="Proteomes" id="UP000246635"/>
    </source>
</evidence>
<dbReference type="Gene3D" id="3.90.1200.10">
    <property type="match status" value="1"/>
</dbReference>
<keyword evidence="3" id="KW-0808">Transferase</keyword>
<protein>
    <submittedName>
        <fullName evidence="3">Ser/Thr protein kinase RdoA (MazF antagonist)</fullName>
    </submittedName>
</protein>
<dbReference type="InterPro" id="IPR002575">
    <property type="entry name" value="Aminoglycoside_PTrfase"/>
</dbReference>
<comment type="similarity">
    <text evidence="1">Belongs to the pseudomonas-type ThrB family.</text>
</comment>
<evidence type="ECO:0000259" key="2">
    <source>
        <dbReference type="Pfam" id="PF01636"/>
    </source>
</evidence>
<dbReference type="RefSeq" id="WP_110042182.1">
    <property type="nucleotide sequence ID" value="NZ_CP054613.1"/>
</dbReference>
<gene>
    <name evidence="3" type="ORF">DFQ01_101394</name>
</gene>
<dbReference type="Proteomes" id="UP000246635">
    <property type="component" value="Unassembled WGS sequence"/>
</dbReference>
<keyword evidence="4" id="KW-1185">Reference proteome</keyword>
<dbReference type="GO" id="GO:0004413">
    <property type="term" value="F:homoserine kinase activity"/>
    <property type="evidence" value="ECO:0007669"/>
    <property type="project" value="TreeGrafter"/>
</dbReference>
<proteinExistence type="inferred from homology"/>
<dbReference type="Pfam" id="PF01636">
    <property type="entry name" value="APH"/>
    <property type="match status" value="1"/>
</dbReference>
<dbReference type="OrthoDB" id="9800774at2"/>
<dbReference type="GO" id="GO:0009088">
    <property type="term" value="P:threonine biosynthetic process"/>
    <property type="evidence" value="ECO:0007669"/>
    <property type="project" value="TreeGrafter"/>
</dbReference>